<gene>
    <name evidence="2" type="ORF">HDF22_001104</name>
</gene>
<reference evidence="2 3" key="1">
    <citation type="submission" date="2020-08" db="EMBL/GenBank/DDBJ databases">
        <title>Genomic Encyclopedia of Type Strains, Phase IV (KMG-V): Genome sequencing to study the core and pangenomes of soil and plant-associated prokaryotes.</title>
        <authorList>
            <person name="Whitman W."/>
        </authorList>
    </citation>
    <scope>NUCLEOTIDE SEQUENCE [LARGE SCALE GENOMIC DNA]</scope>
    <source>
        <strain evidence="2 3">MP601</strain>
    </source>
</reference>
<comment type="caution">
    <text evidence="2">The sequence shown here is derived from an EMBL/GenBank/DDBJ whole genome shotgun (WGS) entry which is preliminary data.</text>
</comment>
<evidence type="ECO:0000313" key="2">
    <source>
        <dbReference type="EMBL" id="MBB6126998.1"/>
    </source>
</evidence>
<evidence type="ECO:0000256" key="1">
    <source>
        <dbReference type="SAM" id="SignalP"/>
    </source>
</evidence>
<organism evidence="2 3">
    <name type="scientific">Mucilaginibacter lappiensis</name>
    <dbReference type="NCBI Taxonomy" id="354630"/>
    <lineage>
        <taxon>Bacteria</taxon>
        <taxon>Pseudomonadati</taxon>
        <taxon>Bacteroidota</taxon>
        <taxon>Sphingobacteriia</taxon>
        <taxon>Sphingobacteriales</taxon>
        <taxon>Sphingobacteriaceae</taxon>
        <taxon>Mucilaginibacter</taxon>
    </lineage>
</organism>
<accession>A0A841JED9</accession>
<feature type="signal peptide" evidence="1">
    <location>
        <begin position="1"/>
        <end position="27"/>
    </location>
</feature>
<dbReference type="RefSeq" id="WP_183586189.1">
    <property type="nucleotide sequence ID" value="NZ_JACHCA010000003.1"/>
</dbReference>
<dbReference type="Proteomes" id="UP000548326">
    <property type="component" value="Unassembled WGS sequence"/>
</dbReference>
<sequence length="336" mass="35724">MKHKKINSNAKLERNSFMLLTAGILFASIFAGCQKQGAVNPAKTNVAAAATNQQTEFVLTPFGKVPAAKVHLVESGTEIAVMNGNIKKINSTTGAILADYGSATPATNNNAVKKTITQSLAVQSSGGTLGNGYYVDSPLPSGKNIQSFSTSWVVPSAPVAGADTVQFLWNGADNANGGSAFMQPVLCWNNGYGHIWYVQNWGYVNGAYFHSNASAAIASGTTVTGVMTQISAAPGAYKYTIGFTGYPSVTYTQTYPDPANEVIECWESYASSYTSFPPDQYVAMKSMNLQYVGSGSTNQPITWIQTNDGARPTPSGKNTVIKNNGTNNSIVDFYFR</sequence>
<dbReference type="EMBL" id="JACHCA010000003">
    <property type="protein sequence ID" value="MBB6126998.1"/>
    <property type="molecule type" value="Genomic_DNA"/>
</dbReference>
<protein>
    <submittedName>
        <fullName evidence="2">Uncharacterized protein</fullName>
    </submittedName>
</protein>
<name>A0A841JED9_9SPHI</name>
<evidence type="ECO:0000313" key="3">
    <source>
        <dbReference type="Proteomes" id="UP000548326"/>
    </source>
</evidence>
<dbReference type="AlphaFoldDB" id="A0A841JED9"/>
<keyword evidence="1" id="KW-0732">Signal</keyword>
<feature type="chain" id="PRO_5033060024" evidence="1">
    <location>
        <begin position="28"/>
        <end position="336"/>
    </location>
</feature>
<dbReference type="PROSITE" id="PS51257">
    <property type="entry name" value="PROKAR_LIPOPROTEIN"/>
    <property type="match status" value="1"/>
</dbReference>
<proteinExistence type="predicted"/>